<evidence type="ECO:0000259" key="9">
    <source>
        <dbReference type="SMART" id="SM00199"/>
    </source>
</evidence>
<dbReference type="Gene3D" id="2.40.50.40">
    <property type="match status" value="1"/>
</dbReference>
<dbReference type="OrthoDB" id="9930747at2759"/>
<dbReference type="PANTHER" id="PTHR12015">
    <property type="entry name" value="SMALL INDUCIBLE CYTOKINE A"/>
    <property type="match status" value="1"/>
</dbReference>
<dbReference type="GO" id="GO:0008009">
    <property type="term" value="F:chemokine activity"/>
    <property type="evidence" value="ECO:0007669"/>
    <property type="project" value="InterPro"/>
</dbReference>
<dbReference type="Pfam" id="PF00048">
    <property type="entry name" value="IL8"/>
    <property type="match status" value="1"/>
</dbReference>
<gene>
    <name evidence="10" type="ORF">SKAU_G00052570</name>
</gene>
<dbReference type="PANTHER" id="PTHR12015:SF186">
    <property type="entry name" value="C-C MOTIF CHEMOKINE 21-LIKE-RELATED"/>
    <property type="match status" value="1"/>
</dbReference>
<keyword evidence="5 8" id="KW-0732">Signal</keyword>
<keyword evidence="3" id="KW-0202">Cytokine</keyword>
<protein>
    <recommendedName>
        <fullName evidence="9">Chemokine interleukin-8-like domain-containing protein</fullName>
    </recommendedName>
</protein>
<evidence type="ECO:0000313" key="11">
    <source>
        <dbReference type="Proteomes" id="UP001152622"/>
    </source>
</evidence>
<dbReference type="SUPFAM" id="SSF54117">
    <property type="entry name" value="Interleukin 8-like chemokines"/>
    <property type="match status" value="1"/>
</dbReference>
<comment type="subcellular location">
    <subcellularLocation>
        <location evidence="1">Secreted</location>
    </subcellularLocation>
</comment>
<feature type="signal peptide" evidence="8">
    <location>
        <begin position="1"/>
        <end position="20"/>
    </location>
</feature>
<evidence type="ECO:0000313" key="10">
    <source>
        <dbReference type="EMBL" id="KAJ8374677.1"/>
    </source>
</evidence>
<evidence type="ECO:0000256" key="3">
    <source>
        <dbReference type="ARBA" id="ARBA00022514"/>
    </source>
</evidence>
<evidence type="ECO:0000256" key="2">
    <source>
        <dbReference type="ARBA" id="ARBA00022500"/>
    </source>
</evidence>
<dbReference type="InterPro" id="IPR039809">
    <property type="entry name" value="Chemokine_b/g/d"/>
</dbReference>
<dbReference type="CDD" id="cd00169">
    <property type="entry name" value="Chemokine"/>
    <property type="match status" value="1"/>
</dbReference>
<sequence>MRFSVVFFLLLLACFYLSLAQGTYENCCLKYVGHVRQSTKKKVVSYRTQETDGGCNIPAIVFKMKRAKSFCADPKQTWVRRLIKRLDKRKVSAA</sequence>
<name>A0A9Q1G3C0_SYNKA</name>
<dbReference type="GO" id="GO:0006955">
    <property type="term" value="P:immune response"/>
    <property type="evidence" value="ECO:0007669"/>
    <property type="project" value="InterPro"/>
</dbReference>
<keyword evidence="6" id="KW-1015">Disulfide bond</keyword>
<dbReference type="GO" id="GO:0005615">
    <property type="term" value="C:extracellular space"/>
    <property type="evidence" value="ECO:0007669"/>
    <property type="project" value="UniProtKB-KW"/>
</dbReference>
<dbReference type="GO" id="GO:0006954">
    <property type="term" value="P:inflammatory response"/>
    <property type="evidence" value="ECO:0007669"/>
    <property type="project" value="UniProtKB-KW"/>
</dbReference>
<keyword evidence="2" id="KW-0145">Chemotaxis</keyword>
<dbReference type="AlphaFoldDB" id="A0A9Q1G3C0"/>
<evidence type="ECO:0000256" key="5">
    <source>
        <dbReference type="ARBA" id="ARBA00022729"/>
    </source>
</evidence>
<organism evidence="10 11">
    <name type="scientific">Synaphobranchus kaupii</name>
    <name type="common">Kaup's arrowtooth eel</name>
    <dbReference type="NCBI Taxonomy" id="118154"/>
    <lineage>
        <taxon>Eukaryota</taxon>
        <taxon>Metazoa</taxon>
        <taxon>Chordata</taxon>
        <taxon>Craniata</taxon>
        <taxon>Vertebrata</taxon>
        <taxon>Euteleostomi</taxon>
        <taxon>Actinopterygii</taxon>
        <taxon>Neopterygii</taxon>
        <taxon>Teleostei</taxon>
        <taxon>Anguilliformes</taxon>
        <taxon>Synaphobranchidae</taxon>
        <taxon>Synaphobranchus</taxon>
    </lineage>
</organism>
<evidence type="ECO:0000256" key="7">
    <source>
        <dbReference type="ARBA" id="ARBA00023198"/>
    </source>
</evidence>
<keyword evidence="7" id="KW-0395">Inflammatory response</keyword>
<keyword evidence="4" id="KW-0964">Secreted</keyword>
<proteinExistence type="predicted"/>
<feature type="chain" id="PRO_5040118539" description="Chemokine interleukin-8-like domain-containing protein" evidence="8">
    <location>
        <begin position="21"/>
        <end position="94"/>
    </location>
</feature>
<evidence type="ECO:0000256" key="8">
    <source>
        <dbReference type="SAM" id="SignalP"/>
    </source>
</evidence>
<dbReference type="InterPro" id="IPR036048">
    <property type="entry name" value="Interleukin_8-like_sf"/>
</dbReference>
<comment type="caution">
    <text evidence="10">The sequence shown here is derived from an EMBL/GenBank/DDBJ whole genome shotgun (WGS) entry which is preliminary data.</text>
</comment>
<evidence type="ECO:0000256" key="6">
    <source>
        <dbReference type="ARBA" id="ARBA00023157"/>
    </source>
</evidence>
<keyword evidence="11" id="KW-1185">Reference proteome</keyword>
<dbReference type="SMART" id="SM00199">
    <property type="entry name" value="SCY"/>
    <property type="match status" value="1"/>
</dbReference>
<dbReference type="Proteomes" id="UP001152622">
    <property type="component" value="Chromosome 2"/>
</dbReference>
<feature type="domain" description="Chemokine interleukin-8-like" evidence="9">
    <location>
        <begin position="24"/>
        <end position="86"/>
    </location>
</feature>
<reference evidence="10" key="1">
    <citation type="journal article" date="2023" name="Science">
        <title>Genome structures resolve the early diversification of teleost fishes.</title>
        <authorList>
            <person name="Parey E."/>
            <person name="Louis A."/>
            <person name="Montfort J."/>
            <person name="Bouchez O."/>
            <person name="Roques C."/>
            <person name="Iampietro C."/>
            <person name="Lluch J."/>
            <person name="Castinel A."/>
            <person name="Donnadieu C."/>
            <person name="Desvignes T."/>
            <person name="Floi Bucao C."/>
            <person name="Jouanno E."/>
            <person name="Wen M."/>
            <person name="Mejri S."/>
            <person name="Dirks R."/>
            <person name="Jansen H."/>
            <person name="Henkel C."/>
            <person name="Chen W.J."/>
            <person name="Zahm M."/>
            <person name="Cabau C."/>
            <person name="Klopp C."/>
            <person name="Thompson A.W."/>
            <person name="Robinson-Rechavi M."/>
            <person name="Braasch I."/>
            <person name="Lecointre G."/>
            <person name="Bobe J."/>
            <person name="Postlethwait J.H."/>
            <person name="Berthelot C."/>
            <person name="Roest Crollius H."/>
            <person name="Guiguen Y."/>
        </authorList>
    </citation>
    <scope>NUCLEOTIDE SEQUENCE</scope>
    <source>
        <strain evidence="10">WJC10195</strain>
    </source>
</reference>
<accession>A0A9Q1G3C0</accession>
<dbReference type="EMBL" id="JAINUF010000002">
    <property type="protein sequence ID" value="KAJ8374677.1"/>
    <property type="molecule type" value="Genomic_DNA"/>
</dbReference>
<dbReference type="InterPro" id="IPR001811">
    <property type="entry name" value="Chemokine_IL8-like_dom"/>
</dbReference>
<dbReference type="FunFam" id="2.40.50.40:FF:000012">
    <property type="entry name" value="C-C motif chemokine"/>
    <property type="match status" value="1"/>
</dbReference>
<evidence type="ECO:0000256" key="1">
    <source>
        <dbReference type="ARBA" id="ARBA00004613"/>
    </source>
</evidence>
<evidence type="ECO:0000256" key="4">
    <source>
        <dbReference type="ARBA" id="ARBA00022525"/>
    </source>
</evidence>